<evidence type="ECO:0000259" key="4">
    <source>
        <dbReference type="PROSITE" id="PS50927"/>
    </source>
</evidence>
<keyword evidence="1" id="KW-0732">Signal</keyword>
<evidence type="ECO:0000313" key="6">
    <source>
        <dbReference type="Proteomes" id="UP000813462"/>
    </source>
</evidence>
<dbReference type="PANTHER" id="PTHR32444:SF249">
    <property type="entry name" value="CURCULIN-LIKE (MANNOSE-BINDING) LECTIN FAMILY PROTEIN"/>
    <property type="match status" value="1"/>
</dbReference>
<dbReference type="PROSITE" id="PS50927">
    <property type="entry name" value="BULB_LECTIN"/>
    <property type="match status" value="1"/>
</dbReference>
<dbReference type="Pfam" id="PF00954">
    <property type="entry name" value="S_locus_glycop"/>
    <property type="match status" value="1"/>
</dbReference>
<dbReference type="InterPro" id="IPR036426">
    <property type="entry name" value="Bulb-type_lectin_dom_sf"/>
</dbReference>
<dbReference type="InterPro" id="IPR000858">
    <property type="entry name" value="S_locus_glycoprot_dom"/>
</dbReference>
<keyword evidence="3" id="KW-0325">Glycoprotein</keyword>
<dbReference type="SUPFAM" id="SSF51110">
    <property type="entry name" value="alpha-D-mannose-specific plant lectins"/>
    <property type="match status" value="1"/>
</dbReference>
<dbReference type="Pfam" id="PF01453">
    <property type="entry name" value="B_lectin"/>
    <property type="match status" value="1"/>
</dbReference>
<evidence type="ECO:0000256" key="2">
    <source>
        <dbReference type="ARBA" id="ARBA00023157"/>
    </source>
</evidence>
<comment type="caution">
    <text evidence="5">The sequence shown here is derived from an EMBL/GenBank/DDBJ whole genome shotgun (WGS) entry which is preliminary data.</text>
</comment>
<evidence type="ECO:0000256" key="1">
    <source>
        <dbReference type="ARBA" id="ARBA00022729"/>
    </source>
</evidence>
<dbReference type="Gene3D" id="2.90.10.10">
    <property type="entry name" value="Bulb-type lectin domain"/>
    <property type="match status" value="1"/>
</dbReference>
<accession>A0A978W3N7</accession>
<protein>
    <recommendedName>
        <fullName evidence="4">Bulb-type lectin domain-containing protein</fullName>
    </recommendedName>
</protein>
<evidence type="ECO:0000256" key="3">
    <source>
        <dbReference type="ARBA" id="ARBA00023180"/>
    </source>
</evidence>
<dbReference type="PANTHER" id="PTHR32444">
    <property type="entry name" value="BULB-TYPE LECTIN DOMAIN-CONTAINING PROTEIN"/>
    <property type="match status" value="1"/>
</dbReference>
<gene>
    <name evidence="5" type="ORF">FEM48_Zijuj01G0215000</name>
</gene>
<evidence type="ECO:0000313" key="5">
    <source>
        <dbReference type="EMBL" id="KAH7546571.1"/>
    </source>
</evidence>
<dbReference type="EMBL" id="JAEACU010000001">
    <property type="protein sequence ID" value="KAH7546571.1"/>
    <property type="molecule type" value="Genomic_DNA"/>
</dbReference>
<proteinExistence type="predicted"/>
<dbReference type="GO" id="GO:0048544">
    <property type="term" value="P:recognition of pollen"/>
    <property type="evidence" value="ECO:0007669"/>
    <property type="project" value="InterPro"/>
</dbReference>
<feature type="domain" description="Bulb-type lectin" evidence="4">
    <location>
        <begin position="1"/>
        <end position="54"/>
    </location>
</feature>
<organism evidence="5 6">
    <name type="scientific">Ziziphus jujuba var. spinosa</name>
    <dbReference type="NCBI Taxonomy" id="714518"/>
    <lineage>
        <taxon>Eukaryota</taxon>
        <taxon>Viridiplantae</taxon>
        <taxon>Streptophyta</taxon>
        <taxon>Embryophyta</taxon>
        <taxon>Tracheophyta</taxon>
        <taxon>Spermatophyta</taxon>
        <taxon>Magnoliopsida</taxon>
        <taxon>eudicotyledons</taxon>
        <taxon>Gunneridae</taxon>
        <taxon>Pentapetalae</taxon>
        <taxon>rosids</taxon>
        <taxon>fabids</taxon>
        <taxon>Rosales</taxon>
        <taxon>Rhamnaceae</taxon>
        <taxon>Paliureae</taxon>
        <taxon>Ziziphus</taxon>
    </lineage>
</organism>
<dbReference type="Proteomes" id="UP000813462">
    <property type="component" value="Unassembled WGS sequence"/>
</dbReference>
<name>A0A978W3N7_ZIZJJ</name>
<dbReference type="InterPro" id="IPR001480">
    <property type="entry name" value="Bulb-type_lectin_dom"/>
</dbReference>
<dbReference type="AlphaFoldDB" id="A0A978W3N7"/>
<keyword evidence="2" id="KW-1015">Disulfide bond</keyword>
<sequence length="179" mass="19903">MNRTGHLVLLGEKSSVVWSASPTKVVQNSILQLSDTGILVLRNEKDNSWNYLWQSFDYLSDTLLPGMKLGWDLKSGLDRLLVSWTNPSDPSPGDYLHRYAWNLGTQSWEVFASMPRDNCDTYGLCGAYGICIIGESPVCQCANGECKAKTVVDVLAVIFVVYGMFLRAHYICKVRAGKA</sequence>
<reference evidence="5" key="1">
    <citation type="journal article" date="2021" name="Front. Plant Sci.">
        <title>Chromosome-Scale Genome Assembly for Chinese Sour Jujube and Insights Into Its Genome Evolution and Domestication Signature.</title>
        <authorList>
            <person name="Shen L.-Y."/>
            <person name="Luo H."/>
            <person name="Wang X.-L."/>
            <person name="Wang X.-M."/>
            <person name="Qiu X.-J."/>
            <person name="Liu H."/>
            <person name="Zhou S.-S."/>
            <person name="Jia K.-H."/>
            <person name="Nie S."/>
            <person name="Bao Y.-T."/>
            <person name="Zhang R.-G."/>
            <person name="Yun Q.-Z."/>
            <person name="Chai Y.-H."/>
            <person name="Lu J.-Y."/>
            <person name="Li Y."/>
            <person name="Zhao S.-W."/>
            <person name="Mao J.-F."/>
            <person name="Jia S.-G."/>
            <person name="Mao Y.-M."/>
        </authorList>
    </citation>
    <scope>NUCLEOTIDE SEQUENCE</scope>
    <source>
        <strain evidence="5">AT0</strain>
        <tissue evidence="5">Leaf</tissue>
    </source>
</reference>